<dbReference type="InParanoid" id="M3YT66"/>
<dbReference type="EMBL" id="AEYP01006843">
    <property type="status" value="NOT_ANNOTATED_CDS"/>
    <property type="molecule type" value="Genomic_DNA"/>
</dbReference>
<evidence type="ECO:0000256" key="1">
    <source>
        <dbReference type="SAM" id="MobiDB-lite"/>
    </source>
</evidence>
<feature type="region of interest" description="Disordered" evidence="1">
    <location>
        <begin position="47"/>
        <end position="70"/>
    </location>
</feature>
<dbReference type="AlphaFoldDB" id="M3YT66"/>
<reference evidence="2" key="1">
    <citation type="submission" date="2024-06" db="UniProtKB">
        <authorList>
            <consortium name="Ensembl"/>
        </authorList>
    </citation>
    <scope>IDENTIFICATION</scope>
</reference>
<name>M3YT66_MUSPF</name>
<evidence type="ECO:0000313" key="2">
    <source>
        <dbReference type="Ensembl" id="ENSMPUP00000014526.1"/>
    </source>
</evidence>
<accession>M3YT66</accession>
<proteinExistence type="predicted"/>
<dbReference type="Ensembl" id="ENSMPUT00000014759.1">
    <property type="protein sequence ID" value="ENSMPUP00000014526.1"/>
    <property type="gene ID" value="ENSMPUG00000014635.1"/>
</dbReference>
<dbReference type="HOGENOM" id="CLU_2573287_0_0_1"/>
<protein>
    <submittedName>
        <fullName evidence="2">Uncharacterized protein</fullName>
    </submittedName>
</protein>
<sequence>MKSVHECAVDVRPASCPANIILSGEKLTDSLPFEIRNMTRMPTLTSLIQHSSRSPSNTNQTTKRNKSSGRGVAELVVKFYH</sequence>
<organism evidence="2">
    <name type="scientific">Mustela putorius furo</name>
    <name type="common">European domestic ferret</name>
    <name type="synonym">Mustela furo</name>
    <dbReference type="NCBI Taxonomy" id="9669"/>
    <lineage>
        <taxon>Eukaryota</taxon>
        <taxon>Metazoa</taxon>
        <taxon>Chordata</taxon>
        <taxon>Craniata</taxon>
        <taxon>Vertebrata</taxon>
        <taxon>Euteleostomi</taxon>
        <taxon>Mammalia</taxon>
        <taxon>Eutheria</taxon>
        <taxon>Laurasiatheria</taxon>
        <taxon>Carnivora</taxon>
        <taxon>Caniformia</taxon>
        <taxon>Musteloidea</taxon>
        <taxon>Mustelidae</taxon>
        <taxon>Mustelinae</taxon>
        <taxon>Mustela</taxon>
    </lineage>
</organism>
<feature type="compositionally biased region" description="Polar residues" evidence="1">
    <location>
        <begin position="47"/>
        <end position="62"/>
    </location>
</feature>
<dbReference type="EMBL" id="AEYP01006844">
    <property type="status" value="NOT_ANNOTATED_CDS"/>
    <property type="molecule type" value="Genomic_DNA"/>
</dbReference>